<dbReference type="EMBL" id="CYKH01000235">
    <property type="protein sequence ID" value="CUF05659.1"/>
    <property type="molecule type" value="Genomic_DNA"/>
</dbReference>
<keyword evidence="1" id="KW-0732">Signal</keyword>
<accession>A0A0S4IPK5</accession>
<evidence type="ECO:0000313" key="3">
    <source>
        <dbReference type="Proteomes" id="UP000051952"/>
    </source>
</evidence>
<protein>
    <recommendedName>
        <fullName evidence="4">Membrane-associated protein</fullName>
    </recommendedName>
</protein>
<dbReference type="Proteomes" id="UP000051952">
    <property type="component" value="Unassembled WGS sequence"/>
</dbReference>
<proteinExistence type="predicted"/>
<gene>
    <name evidence="2" type="ORF">BSAL_58545</name>
</gene>
<evidence type="ECO:0000313" key="2">
    <source>
        <dbReference type="EMBL" id="CUF05659.1"/>
    </source>
</evidence>
<dbReference type="VEuPathDB" id="TriTrypDB:BSAL_58545"/>
<dbReference type="AlphaFoldDB" id="A0A0S4IPK5"/>
<feature type="signal peptide" evidence="1">
    <location>
        <begin position="1"/>
        <end position="21"/>
    </location>
</feature>
<evidence type="ECO:0000256" key="1">
    <source>
        <dbReference type="SAM" id="SignalP"/>
    </source>
</evidence>
<name>A0A0S4IPK5_BODSA</name>
<organism evidence="2 3">
    <name type="scientific">Bodo saltans</name>
    <name type="common">Flagellated protozoan</name>
    <dbReference type="NCBI Taxonomy" id="75058"/>
    <lineage>
        <taxon>Eukaryota</taxon>
        <taxon>Discoba</taxon>
        <taxon>Euglenozoa</taxon>
        <taxon>Kinetoplastea</taxon>
        <taxon>Metakinetoplastina</taxon>
        <taxon>Eubodonida</taxon>
        <taxon>Bodonidae</taxon>
        <taxon>Bodo</taxon>
    </lineage>
</organism>
<evidence type="ECO:0008006" key="4">
    <source>
        <dbReference type="Google" id="ProtNLM"/>
    </source>
</evidence>
<sequence length="176" mass="19027">MRCGVVALVAALLLSVTAVDASSAASGHDNRLGKWVQLDKTLQARMFTRMEAEHIKARADADPVTLRNYIDPSISVAWAYVQKEVCLKGGATFLANVKASARCSEPDVVRKSGRRACKAAGIIPGDVLLANCTQGFVNSCPRFFSVPGQSFATLCDEAGMGRYRPPGRKDDHHYEL</sequence>
<reference evidence="3" key="1">
    <citation type="submission" date="2015-09" db="EMBL/GenBank/DDBJ databases">
        <authorList>
            <consortium name="Pathogen Informatics"/>
        </authorList>
    </citation>
    <scope>NUCLEOTIDE SEQUENCE [LARGE SCALE GENOMIC DNA]</scope>
    <source>
        <strain evidence="3">Lake Konstanz</strain>
    </source>
</reference>
<keyword evidence="3" id="KW-1185">Reference proteome</keyword>
<feature type="chain" id="PRO_5006621389" description="Membrane-associated protein" evidence="1">
    <location>
        <begin position="22"/>
        <end position="176"/>
    </location>
</feature>